<evidence type="ECO:0000313" key="7">
    <source>
        <dbReference type="EMBL" id="QTR49305.1"/>
    </source>
</evidence>
<dbReference type="InterPro" id="IPR036388">
    <property type="entry name" value="WH-like_DNA-bd_sf"/>
</dbReference>
<feature type="transmembrane region" description="Helical" evidence="5">
    <location>
        <begin position="7"/>
        <end position="25"/>
    </location>
</feature>
<keyword evidence="8" id="KW-1185">Reference proteome</keyword>
<proteinExistence type="predicted"/>
<dbReference type="PANTHER" id="PTHR43214:SF41">
    <property type="entry name" value="NITRATE_NITRITE RESPONSE REGULATOR PROTEIN NARP"/>
    <property type="match status" value="1"/>
</dbReference>
<keyword evidence="2" id="KW-0238">DNA-binding</keyword>
<keyword evidence="5" id="KW-1133">Transmembrane helix</keyword>
<dbReference type="InterPro" id="IPR039420">
    <property type="entry name" value="WalR-like"/>
</dbReference>
<keyword evidence="1" id="KW-0805">Transcription regulation</keyword>
<evidence type="ECO:0000256" key="4">
    <source>
        <dbReference type="SAM" id="Coils"/>
    </source>
</evidence>
<keyword evidence="5" id="KW-0812">Transmembrane</keyword>
<keyword evidence="3" id="KW-0804">Transcription</keyword>
<feature type="coiled-coil region" evidence="4">
    <location>
        <begin position="80"/>
        <end position="107"/>
    </location>
</feature>
<feature type="domain" description="HTH luxR-type" evidence="6">
    <location>
        <begin position="111"/>
        <end position="168"/>
    </location>
</feature>
<evidence type="ECO:0000256" key="3">
    <source>
        <dbReference type="ARBA" id="ARBA00023163"/>
    </source>
</evidence>
<evidence type="ECO:0000256" key="5">
    <source>
        <dbReference type="SAM" id="Phobius"/>
    </source>
</evidence>
<dbReference type="RefSeq" id="WP_210226158.1">
    <property type="nucleotide sequence ID" value="NZ_CP072800.1"/>
</dbReference>
<dbReference type="SMART" id="SM00421">
    <property type="entry name" value="HTH_LUXR"/>
    <property type="match status" value="1"/>
</dbReference>
<dbReference type="EMBL" id="CP072800">
    <property type="protein sequence ID" value="QTR49305.1"/>
    <property type="molecule type" value="Genomic_DNA"/>
</dbReference>
<name>A0ABX7X7E1_9GAMM</name>
<keyword evidence="5" id="KW-0472">Membrane</keyword>
<accession>A0ABX7X7E1</accession>
<evidence type="ECO:0000313" key="8">
    <source>
        <dbReference type="Proteomes" id="UP000672027"/>
    </source>
</evidence>
<feature type="transmembrane region" description="Helical" evidence="5">
    <location>
        <begin position="37"/>
        <end position="59"/>
    </location>
</feature>
<dbReference type="Gene3D" id="1.10.10.10">
    <property type="entry name" value="Winged helix-like DNA-binding domain superfamily/Winged helix DNA-binding domain"/>
    <property type="match status" value="1"/>
</dbReference>
<reference evidence="7 8" key="1">
    <citation type="submission" date="2021-04" db="EMBL/GenBank/DDBJ databases">
        <title>Genomics, taxonomy and metabolism of representatives of sulfur bacteria of the genus Thiothrix: Thiothrix fructosivorans QT, Thiothrix unzii A1T and three new species, Thiothrix subterranea sp. nov., Thiothrix litoralis sp. nov. and 'Candidatus Thiothrix anitrata' sp. nov.</title>
        <authorList>
            <person name="Ravin N.V."/>
            <person name="Smolyakov D."/>
            <person name="Rudenko T.S."/>
            <person name="Mardanov A.V."/>
            <person name="Beletsky A.V."/>
            <person name="Markov N.D."/>
            <person name="Fomenkov A.I."/>
            <person name="Roberts R.J."/>
            <person name="Karnachuk O.V."/>
            <person name="Novikov A."/>
            <person name="Grabovich M.Y."/>
        </authorList>
    </citation>
    <scope>NUCLEOTIDE SEQUENCE [LARGE SCALE GENOMIC DNA]</scope>
    <source>
        <strain evidence="7 8">A52</strain>
    </source>
</reference>
<dbReference type="Pfam" id="PF00196">
    <property type="entry name" value="GerE"/>
    <property type="match status" value="1"/>
</dbReference>
<dbReference type="InterPro" id="IPR000792">
    <property type="entry name" value="Tscrpt_reg_LuxR_C"/>
</dbReference>
<evidence type="ECO:0000256" key="2">
    <source>
        <dbReference type="ARBA" id="ARBA00023125"/>
    </source>
</evidence>
<organism evidence="7 8">
    <name type="scientific">Candidatus Thiothrix anitrata</name>
    <dbReference type="NCBI Taxonomy" id="2823902"/>
    <lineage>
        <taxon>Bacteria</taxon>
        <taxon>Pseudomonadati</taxon>
        <taxon>Pseudomonadota</taxon>
        <taxon>Gammaproteobacteria</taxon>
        <taxon>Thiotrichales</taxon>
        <taxon>Thiotrichaceae</taxon>
        <taxon>Thiothrix</taxon>
    </lineage>
</organism>
<evidence type="ECO:0000256" key="1">
    <source>
        <dbReference type="ARBA" id="ARBA00023015"/>
    </source>
</evidence>
<protein>
    <submittedName>
        <fullName evidence="7">Helix-turn-helix transcriptional regulator</fullName>
    </submittedName>
</protein>
<sequence>MTRLKEHVLITILLLLAMPYTLNFIHEVQEDHHDLPYLLFEGTEMILALLGIALLVYAIRQRQRETEAMRQQLQLTRHDLIAAHADLQQMNDKIQQASRQYGEVIREQLNAWQLTASEQEVALLLLKGLSFDEIASVRDTKEKTVRQQASSIYRKSGLNGRHEFAAWFFEDFLS</sequence>
<gene>
    <name evidence="7" type="ORF">J8380_13720</name>
</gene>
<dbReference type="InterPro" id="IPR016032">
    <property type="entry name" value="Sig_transdc_resp-reg_C-effctor"/>
</dbReference>
<evidence type="ECO:0000259" key="6">
    <source>
        <dbReference type="SMART" id="SM00421"/>
    </source>
</evidence>
<keyword evidence="4" id="KW-0175">Coiled coil</keyword>
<dbReference type="PANTHER" id="PTHR43214">
    <property type="entry name" value="TWO-COMPONENT RESPONSE REGULATOR"/>
    <property type="match status" value="1"/>
</dbReference>
<dbReference type="SUPFAM" id="SSF46894">
    <property type="entry name" value="C-terminal effector domain of the bipartite response regulators"/>
    <property type="match status" value="1"/>
</dbReference>
<dbReference type="Proteomes" id="UP000672027">
    <property type="component" value="Chromosome"/>
</dbReference>